<dbReference type="EMBL" id="CM001880">
    <property type="protein sequence ID" value="EOX98205.1"/>
    <property type="molecule type" value="Genomic_DNA"/>
</dbReference>
<keyword evidence="1" id="KW-1133">Transmembrane helix</keyword>
<organism evidence="2 3">
    <name type="scientific">Theobroma cacao</name>
    <name type="common">Cacao</name>
    <name type="synonym">Cocoa</name>
    <dbReference type="NCBI Taxonomy" id="3641"/>
    <lineage>
        <taxon>Eukaryota</taxon>
        <taxon>Viridiplantae</taxon>
        <taxon>Streptophyta</taxon>
        <taxon>Embryophyta</taxon>
        <taxon>Tracheophyta</taxon>
        <taxon>Spermatophyta</taxon>
        <taxon>Magnoliopsida</taxon>
        <taxon>eudicotyledons</taxon>
        <taxon>Gunneridae</taxon>
        <taxon>Pentapetalae</taxon>
        <taxon>rosids</taxon>
        <taxon>malvids</taxon>
        <taxon>Malvales</taxon>
        <taxon>Malvaceae</taxon>
        <taxon>Byttnerioideae</taxon>
        <taxon>Theobroma</taxon>
    </lineage>
</organism>
<evidence type="ECO:0000313" key="2">
    <source>
        <dbReference type="EMBL" id="EOX98205.1"/>
    </source>
</evidence>
<gene>
    <name evidence="2" type="ORF">TCM_007018</name>
</gene>
<dbReference type="HOGENOM" id="CLU_2762945_0_0_1"/>
<sequence length="70" mass="8429">MSMSLVQHILLCQYFPRHDSRYLSSNSKKFSLVAFWSKVTLPVSLSLVVCHAFFSKNHSRYIWYKTYFRF</sequence>
<dbReference type="AlphaFoldDB" id="A0A061DZU2"/>
<dbReference type="Gramene" id="EOX98205">
    <property type="protein sequence ID" value="EOX98205"/>
    <property type="gene ID" value="TCM_007018"/>
</dbReference>
<evidence type="ECO:0000313" key="3">
    <source>
        <dbReference type="Proteomes" id="UP000026915"/>
    </source>
</evidence>
<evidence type="ECO:0000256" key="1">
    <source>
        <dbReference type="SAM" id="Phobius"/>
    </source>
</evidence>
<feature type="transmembrane region" description="Helical" evidence="1">
    <location>
        <begin position="33"/>
        <end position="54"/>
    </location>
</feature>
<protein>
    <submittedName>
        <fullName evidence="2">Uncharacterized protein</fullName>
    </submittedName>
</protein>
<reference evidence="2 3" key="1">
    <citation type="journal article" date="2013" name="Genome Biol.">
        <title>The genome sequence of the most widely cultivated cacao type and its use to identify candidate genes regulating pod color.</title>
        <authorList>
            <person name="Motamayor J.C."/>
            <person name="Mockaitis K."/>
            <person name="Schmutz J."/>
            <person name="Haiminen N."/>
            <person name="Iii D.L."/>
            <person name="Cornejo O."/>
            <person name="Findley S.D."/>
            <person name="Zheng P."/>
            <person name="Utro F."/>
            <person name="Royaert S."/>
            <person name="Saski C."/>
            <person name="Jenkins J."/>
            <person name="Podicheti R."/>
            <person name="Zhao M."/>
            <person name="Scheffler B.E."/>
            <person name="Stack J.C."/>
            <person name="Feltus F.A."/>
            <person name="Mustiga G.M."/>
            <person name="Amores F."/>
            <person name="Phillips W."/>
            <person name="Marelli J.P."/>
            <person name="May G.D."/>
            <person name="Shapiro H."/>
            <person name="Ma J."/>
            <person name="Bustamante C.D."/>
            <person name="Schnell R.J."/>
            <person name="Main D."/>
            <person name="Gilbert D."/>
            <person name="Parida L."/>
            <person name="Kuhn D.N."/>
        </authorList>
    </citation>
    <scope>NUCLEOTIDE SEQUENCE [LARGE SCALE GENOMIC DNA]</scope>
    <source>
        <strain evidence="3">cv. Matina 1-6</strain>
    </source>
</reference>
<dbReference type="Proteomes" id="UP000026915">
    <property type="component" value="Chromosome 2"/>
</dbReference>
<keyword evidence="3" id="KW-1185">Reference proteome</keyword>
<keyword evidence="1" id="KW-0472">Membrane</keyword>
<name>A0A061DZU2_THECC</name>
<keyword evidence="1" id="KW-0812">Transmembrane</keyword>
<dbReference type="InParanoid" id="A0A061DZU2"/>
<accession>A0A061DZU2</accession>
<proteinExistence type="predicted"/>